<organism evidence="2 3">
    <name type="scientific">Filimonas effusa</name>
    <dbReference type="NCBI Taxonomy" id="2508721"/>
    <lineage>
        <taxon>Bacteria</taxon>
        <taxon>Pseudomonadati</taxon>
        <taxon>Bacteroidota</taxon>
        <taxon>Chitinophagia</taxon>
        <taxon>Chitinophagales</taxon>
        <taxon>Chitinophagaceae</taxon>
        <taxon>Filimonas</taxon>
    </lineage>
</organism>
<dbReference type="InterPro" id="IPR025962">
    <property type="entry name" value="SdpI/YhfL"/>
</dbReference>
<keyword evidence="1" id="KW-1133">Transmembrane helix</keyword>
<keyword evidence="1" id="KW-0812">Transmembrane</keyword>
<sequence length="133" mass="15021">MIKGRKRGNCPLKSIIFFVNLTMSKDLAIITVFNIVAVVFYCFPPKKINHLYGYRTIAAMSSPETFIMANKYASRCLLLAAIINTILVLLLLLANLLFYPFSVFTTLAALVITIVSTEKKISKYRSEHPQNNQ</sequence>
<protein>
    <submittedName>
        <fullName evidence="2">SdpI family protein</fullName>
    </submittedName>
</protein>
<dbReference type="OrthoDB" id="3173919at2"/>
<comment type="caution">
    <text evidence="2">The sequence shown here is derived from an EMBL/GenBank/DDBJ whole genome shotgun (WGS) entry which is preliminary data.</text>
</comment>
<dbReference type="Pfam" id="PF13630">
    <property type="entry name" value="SdpI"/>
    <property type="match status" value="1"/>
</dbReference>
<feature type="transmembrane region" description="Helical" evidence="1">
    <location>
        <begin position="98"/>
        <end position="116"/>
    </location>
</feature>
<proteinExistence type="predicted"/>
<reference evidence="2 3" key="1">
    <citation type="submission" date="2019-01" db="EMBL/GenBank/DDBJ databases">
        <title>Filimonas sp. strain TTM-71.</title>
        <authorList>
            <person name="Chen W.-M."/>
        </authorList>
    </citation>
    <scope>NUCLEOTIDE SEQUENCE [LARGE SCALE GENOMIC DNA]</scope>
    <source>
        <strain evidence="2 3">TTM-71</strain>
    </source>
</reference>
<feature type="transmembrane region" description="Helical" evidence="1">
    <location>
        <begin position="27"/>
        <end position="43"/>
    </location>
</feature>
<keyword evidence="3" id="KW-1185">Reference proteome</keyword>
<evidence type="ECO:0000256" key="1">
    <source>
        <dbReference type="SAM" id="Phobius"/>
    </source>
</evidence>
<accession>A0A4Q1D7X7</accession>
<gene>
    <name evidence="2" type="ORF">ESB13_00175</name>
</gene>
<dbReference type="EMBL" id="SDHZ01000001">
    <property type="protein sequence ID" value="RXK85280.1"/>
    <property type="molecule type" value="Genomic_DNA"/>
</dbReference>
<feature type="transmembrane region" description="Helical" evidence="1">
    <location>
        <begin position="72"/>
        <end position="92"/>
    </location>
</feature>
<name>A0A4Q1D7X7_9BACT</name>
<dbReference type="Proteomes" id="UP000290545">
    <property type="component" value="Unassembled WGS sequence"/>
</dbReference>
<dbReference type="AlphaFoldDB" id="A0A4Q1D7X7"/>
<evidence type="ECO:0000313" key="3">
    <source>
        <dbReference type="Proteomes" id="UP000290545"/>
    </source>
</evidence>
<keyword evidence="1" id="KW-0472">Membrane</keyword>
<evidence type="ECO:0000313" key="2">
    <source>
        <dbReference type="EMBL" id="RXK85280.1"/>
    </source>
</evidence>